<dbReference type="GO" id="GO:0009507">
    <property type="term" value="C:chloroplast"/>
    <property type="evidence" value="ECO:0007669"/>
    <property type="project" value="TreeGrafter"/>
</dbReference>
<evidence type="ECO:0000259" key="2">
    <source>
        <dbReference type="PROSITE" id="PS50206"/>
    </source>
</evidence>
<organism evidence="3">
    <name type="scientific">Prasinoderma singulare</name>
    <dbReference type="NCBI Taxonomy" id="676789"/>
    <lineage>
        <taxon>Eukaryota</taxon>
        <taxon>Viridiplantae</taxon>
        <taxon>Prasinodermophyta</taxon>
        <taxon>Prasinodermophyceae</taxon>
        <taxon>Prasinodermales</taxon>
        <taxon>Prasinodermaceae</taxon>
        <taxon>Prasinoderma</taxon>
    </lineage>
</organism>
<feature type="domain" description="Rhodanese" evidence="2">
    <location>
        <begin position="143"/>
        <end position="288"/>
    </location>
</feature>
<dbReference type="InterPro" id="IPR001763">
    <property type="entry name" value="Rhodanese-like_dom"/>
</dbReference>
<evidence type="ECO:0000313" key="3">
    <source>
        <dbReference type="EMBL" id="CAE0142099.1"/>
    </source>
</evidence>
<sequence>MTGSLLSPPQAPHASSARSLFFRSKREGSKERARRRAACTRRCGTAPLCKSLEEEAQTLLWLEPLAPVYAGSMQAAAHATPRARCARTARRAAARARLVTVRPWEEARKSLKETGGVTSVPRERVERFMREGMWRSYEANGPPAGVPVLLDVRRESAYAAEHLDFAGALSVPLFTEEALKAVGASGLSPAALAANNNFAFRFFSLGTTINPSFVELVLEACEGDKDRPVFVMCARGGDLDGTNDTFGDGTPSHSLVAIDELRRAGFTNLMHVKAGYYGTPEDALCESRTVPNTAPHKVISSGLLAGFLLAAFAPVLTKVLTTFEPADIMLGSFFASPFSG</sequence>
<dbReference type="CDD" id="cd00158">
    <property type="entry name" value="RHOD"/>
    <property type="match status" value="1"/>
</dbReference>
<dbReference type="PANTHER" id="PTHR44920">
    <property type="entry name" value="RHODANESE-LIKE DOMAIN-CONTAINING PROTEIN 14, CHLOROPLASTIC-RELATED"/>
    <property type="match status" value="1"/>
</dbReference>
<dbReference type="PANTHER" id="PTHR44920:SF2">
    <property type="entry name" value="RHODANESE DOMAIN-CONTAINING PROTEIN"/>
    <property type="match status" value="1"/>
</dbReference>
<gene>
    <name evidence="3" type="ORF">PSIN1315_LOCUS8703</name>
</gene>
<dbReference type="SUPFAM" id="SSF52821">
    <property type="entry name" value="Rhodanese/Cell cycle control phosphatase"/>
    <property type="match status" value="1"/>
</dbReference>
<dbReference type="AlphaFoldDB" id="A0A7S3BS90"/>
<dbReference type="Gene3D" id="3.40.250.10">
    <property type="entry name" value="Rhodanese-like domain"/>
    <property type="match status" value="1"/>
</dbReference>
<accession>A0A7S3BS90</accession>
<reference evidence="3" key="1">
    <citation type="submission" date="2021-01" db="EMBL/GenBank/DDBJ databases">
        <authorList>
            <person name="Corre E."/>
            <person name="Pelletier E."/>
            <person name="Niang G."/>
            <person name="Scheremetjew M."/>
            <person name="Finn R."/>
            <person name="Kale V."/>
            <person name="Holt S."/>
            <person name="Cochrane G."/>
            <person name="Meng A."/>
            <person name="Brown T."/>
            <person name="Cohen L."/>
        </authorList>
    </citation>
    <scope>NUCLEOTIDE SEQUENCE</scope>
    <source>
        <strain evidence="3">RCC927</strain>
    </source>
</reference>
<dbReference type="InterPro" id="IPR043186">
    <property type="entry name" value="Str14"/>
</dbReference>
<name>A0A7S3BS90_9VIRI</name>
<protein>
    <recommendedName>
        <fullName evidence="2">Rhodanese domain-containing protein</fullName>
    </recommendedName>
</protein>
<dbReference type="EMBL" id="HBHY01013568">
    <property type="protein sequence ID" value="CAE0142099.1"/>
    <property type="molecule type" value="Transcribed_RNA"/>
</dbReference>
<evidence type="ECO:0000256" key="1">
    <source>
        <dbReference type="SAM" id="MobiDB-lite"/>
    </source>
</evidence>
<dbReference type="InterPro" id="IPR036873">
    <property type="entry name" value="Rhodanese-like_dom_sf"/>
</dbReference>
<proteinExistence type="predicted"/>
<dbReference type="PROSITE" id="PS50206">
    <property type="entry name" value="RHODANESE_3"/>
    <property type="match status" value="1"/>
</dbReference>
<feature type="region of interest" description="Disordered" evidence="1">
    <location>
        <begin position="1"/>
        <end position="33"/>
    </location>
</feature>